<reference evidence="1" key="1">
    <citation type="journal article" date="2016" name="Sci. Rep.">
        <title>Molecular characterization of firefly nuptial gifts: a multi-omics approach sheds light on postcopulatory sexual selection.</title>
        <authorList>
            <person name="Al-Wathiqui N."/>
            <person name="Fallon T.R."/>
            <person name="South A."/>
            <person name="Weng J.K."/>
            <person name="Lewis S.M."/>
        </authorList>
    </citation>
    <scope>NUCLEOTIDE SEQUENCE</scope>
</reference>
<evidence type="ECO:0000313" key="1">
    <source>
        <dbReference type="EMBL" id="JAV66683.1"/>
    </source>
</evidence>
<proteinExistence type="predicted"/>
<accession>A0A1Y1KZ52</accession>
<organism evidence="1">
    <name type="scientific">Photinus pyralis</name>
    <name type="common">Common eastern firefly</name>
    <name type="synonym">Lampyris pyralis</name>
    <dbReference type="NCBI Taxonomy" id="7054"/>
    <lineage>
        <taxon>Eukaryota</taxon>
        <taxon>Metazoa</taxon>
        <taxon>Ecdysozoa</taxon>
        <taxon>Arthropoda</taxon>
        <taxon>Hexapoda</taxon>
        <taxon>Insecta</taxon>
        <taxon>Pterygota</taxon>
        <taxon>Neoptera</taxon>
        <taxon>Endopterygota</taxon>
        <taxon>Coleoptera</taxon>
        <taxon>Polyphaga</taxon>
        <taxon>Elateriformia</taxon>
        <taxon>Elateroidea</taxon>
        <taxon>Lampyridae</taxon>
        <taxon>Lampyrinae</taxon>
        <taxon>Photinus</taxon>
    </lineage>
</organism>
<sequence length="285" mass="32548">MTGKRRIDQFTLEVFGERMIAEKSIKILGITIDKCLHFTEHARGVCGKAIRCYEALKKILPNTGGARATKRKVLAAAVMSIVLYGSEVWGSAMKWGVAANMTDRVTRLLAVSIASGYRTVQSDDIMVIAALPPGQLMVRARMEGWDKARLNQEWQERWERRQSWTRKLIPNLDNWVDRLHGEVGYHLTQFLTGHGENAVYLLRIGKRDSDECVDCGDRDTEGHAVFECQRWTRGRIETETEVAATLQPENIIQLMIESESKWTKIARFVITVVQTREREAWTRGQ</sequence>
<dbReference type="AlphaFoldDB" id="A0A1Y1KZ52"/>
<evidence type="ECO:0008006" key="2">
    <source>
        <dbReference type="Google" id="ProtNLM"/>
    </source>
</evidence>
<name>A0A1Y1KZ52_PHOPY</name>
<dbReference type="EMBL" id="GEZM01069016">
    <property type="protein sequence ID" value="JAV66683.1"/>
    <property type="molecule type" value="Transcribed_RNA"/>
</dbReference>
<protein>
    <recommendedName>
        <fullName evidence="2">Reverse transcriptase zinc-binding domain-containing protein</fullName>
    </recommendedName>
</protein>